<dbReference type="Proteomes" id="UP000002051">
    <property type="component" value="Chromosome 2"/>
</dbReference>
<reference evidence="1 3" key="1">
    <citation type="journal article" date="2011" name="Nature">
        <title>The Medicago genome provides insight into the evolution of rhizobial symbioses.</title>
        <authorList>
            <person name="Young N.D."/>
            <person name="Debelle F."/>
            <person name="Oldroyd G.E."/>
            <person name="Geurts R."/>
            <person name="Cannon S.B."/>
            <person name="Udvardi M.K."/>
            <person name="Benedito V.A."/>
            <person name="Mayer K.F."/>
            <person name="Gouzy J."/>
            <person name="Schoof H."/>
            <person name="Van de Peer Y."/>
            <person name="Proost S."/>
            <person name="Cook D.R."/>
            <person name="Meyers B.C."/>
            <person name="Spannagl M."/>
            <person name="Cheung F."/>
            <person name="De Mita S."/>
            <person name="Krishnakumar V."/>
            <person name="Gundlach H."/>
            <person name="Zhou S."/>
            <person name="Mudge J."/>
            <person name="Bharti A.K."/>
            <person name="Murray J.D."/>
            <person name="Naoumkina M.A."/>
            <person name="Rosen B."/>
            <person name="Silverstein K.A."/>
            <person name="Tang H."/>
            <person name="Rombauts S."/>
            <person name="Zhao P.X."/>
            <person name="Zhou P."/>
            <person name="Barbe V."/>
            <person name="Bardou P."/>
            <person name="Bechner M."/>
            <person name="Bellec A."/>
            <person name="Berger A."/>
            <person name="Berges H."/>
            <person name="Bidwell S."/>
            <person name="Bisseling T."/>
            <person name="Choisne N."/>
            <person name="Couloux A."/>
            <person name="Denny R."/>
            <person name="Deshpande S."/>
            <person name="Dai X."/>
            <person name="Doyle J.J."/>
            <person name="Dudez A.M."/>
            <person name="Farmer A.D."/>
            <person name="Fouteau S."/>
            <person name="Franken C."/>
            <person name="Gibelin C."/>
            <person name="Gish J."/>
            <person name="Goldstein S."/>
            <person name="Gonzalez A.J."/>
            <person name="Green P.J."/>
            <person name="Hallab A."/>
            <person name="Hartog M."/>
            <person name="Hua A."/>
            <person name="Humphray S.J."/>
            <person name="Jeong D.H."/>
            <person name="Jing Y."/>
            <person name="Jocker A."/>
            <person name="Kenton S.M."/>
            <person name="Kim D.J."/>
            <person name="Klee K."/>
            <person name="Lai H."/>
            <person name="Lang C."/>
            <person name="Lin S."/>
            <person name="Macmil S.L."/>
            <person name="Magdelenat G."/>
            <person name="Matthews L."/>
            <person name="McCorrison J."/>
            <person name="Monaghan E.L."/>
            <person name="Mun J.H."/>
            <person name="Najar F.Z."/>
            <person name="Nicholson C."/>
            <person name="Noirot C."/>
            <person name="O'Bleness M."/>
            <person name="Paule C.R."/>
            <person name="Poulain J."/>
            <person name="Prion F."/>
            <person name="Qin B."/>
            <person name="Qu C."/>
            <person name="Retzel E.F."/>
            <person name="Riddle C."/>
            <person name="Sallet E."/>
            <person name="Samain S."/>
            <person name="Samson N."/>
            <person name="Sanders I."/>
            <person name="Saurat O."/>
            <person name="Scarpelli C."/>
            <person name="Schiex T."/>
            <person name="Segurens B."/>
            <person name="Severin A.J."/>
            <person name="Sherrier D.J."/>
            <person name="Shi R."/>
            <person name="Sims S."/>
            <person name="Singer S.R."/>
            <person name="Sinharoy S."/>
            <person name="Sterck L."/>
            <person name="Viollet A."/>
            <person name="Wang B.B."/>
            <person name="Wang K."/>
            <person name="Wang M."/>
            <person name="Wang X."/>
            <person name="Warfsmann J."/>
            <person name="Weissenbach J."/>
            <person name="White D.D."/>
            <person name="White J.D."/>
            <person name="Wiley G.B."/>
            <person name="Wincker P."/>
            <person name="Xing Y."/>
            <person name="Yang L."/>
            <person name="Yao Z."/>
            <person name="Ying F."/>
            <person name="Zhai J."/>
            <person name="Zhou L."/>
            <person name="Zuber A."/>
            <person name="Denarie J."/>
            <person name="Dixon R.A."/>
            <person name="May G.D."/>
            <person name="Schwartz D.C."/>
            <person name="Rogers J."/>
            <person name="Quetier F."/>
            <person name="Town C.D."/>
            <person name="Roe B.A."/>
        </authorList>
    </citation>
    <scope>NUCLEOTIDE SEQUENCE [LARGE SCALE GENOMIC DNA]</scope>
    <source>
        <strain evidence="1">A17</strain>
        <strain evidence="2 3">cv. Jemalong A17</strain>
    </source>
</reference>
<dbReference type="HOGENOM" id="CLU_2472411_0_0_1"/>
<dbReference type="EMBL" id="CM001218">
    <property type="protein sequence ID" value="KEH37948.1"/>
    <property type="molecule type" value="Genomic_DNA"/>
</dbReference>
<proteinExistence type="predicted"/>
<keyword evidence="3" id="KW-1185">Reference proteome</keyword>
<evidence type="ECO:0000313" key="2">
    <source>
        <dbReference type="EnsemblPlants" id="KEH37948"/>
    </source>
</evidence>
<evidence type="ECO:0000313" key="3">
    <source>
        <dbReference type="Proteomes" id="UP000002051"/>
    </source>
</evidence>
<organism evidence="1 3">
    <name type="scientific">Medicago truncatula</name>
    <name type="common">Barrel medic</name>
    <name type="synonym">Medicago tribuloides</name>
    <dbReference type="NCBI Taxonomy" id="3880"/>
    <lineage>
        <taxon>Eukaryota</taxon>
        <taxon>Viridiplantae</taxon>
        <taxon>Streptophyta</taxon>
        <taxon>Embryophyta</taxon>
        <taxon>Tracheophyta</taxon>
        <taxon>Spermatophyta</taxon>
        <taxon>Magnoliopsida</taxon>
        <taxon>eudicotyledons</taxon>
        <taxon>Gunneridae</taxon>
        <taxon>Pentapetalae</taxon>
        <taxon>rosids</taxon>
        <taxon>fabids</taxon>
        <taxon>Fabales</taxon>
        <taxon>Fabaceae</taxon>
        <taxon>Papilionoideae</taxon>
        <taxon>50 kb inversion clade</taxon>
        <taxon>NPAAA clade</taxon>
        <taxon>Hologalegina</taxon>
        <taxon>IRL clade</taxon>
        <taxon>Trifolieae</taxon>
        <taxon>Medicago</taxon>
    </lineage>
</organism>
<evidence type="ECO:0000313" key="1">
    <source>
        <dbReference type="EMBL" id="KEH37948.1"/>
    </source>
</evidence>
<reference evidence="1 3" key="2">
    <citation type="journal article" date="2014" name="BMC Genomics">
        <title>An improved genome release (version Mt4.0) for the model legume Medicago truncatula.</title>
        <authorList>
            <person name="Tang H."/>
            <person name="Krishnakumar V."/>
            <person name="Bidwell S."/>
            <person name="Rosen B."/>
            <person name="Chan A."/>
            <person name="Zhou S."/>
            <person name="Gentzbittel L."/>
            <person name="Childs K.L."/>
            <person name="Yandell M."/>
            <person name="Gundlach H."/>
            <person name="Mayer K.F."/>
            <person name="Schwartz D.C."/>
            <person name="Town C.D."/>
        </authorList>
    </citation>
    <scope>GENOME REANNOTATION</scope>
    <source>
        <strain evidence="1">A17</strain>
        <strain evidence="2 3">cv. Jemalong A17</strain>
    </source>
</reference>
<sequence length="88" mass="9384">MFDLSRILRVGVLGIHGDETLVAALSTTTINRGGDLKQTSTSTRLAAADLVLPQPIPLCLKFSSDGEKREFPVYGVLGTIASFILDGH</sequence>
<accession>A0A072V9C1</accession>
<reference evidence="2" key="3">
    <citation type="submission" date="2015-04" db="UniProtKB">
        <authorList>
            <consortium name="EnsemblPlants"/>
        </authorList>
    </citation>
    <scope>IDENTIFICATION</scope>
    <source>
        <strain evidence="2">cv. Jemalong A17</strain>
    </source>
</reference>
<gene>
    <name evidence="1" type="ordered locus">MTR_2g054640</name>
</gene>
<protein>
    <submittedName>
        <fullName evidence="1 2">Uncharacterized protein</fullName>
    </submittedName>
</protein>
<name>A0A072V9C1_MEDTR</name>
<dbReference type="AlphaFoldDB" id="A0A072V9C1"/>
<dbReference type="EnsemblPlants" id="KEH37948">
    <property type="protein sequence ID" value="KEH37948"/>
    <property type="gene ID" value="MTR_2g054640"/>
</dbReference>